<keyword evidence="6" id="KW-0050">Antiport</keyword>
<dbReference type="GO" id="GO:0006811">
    <property type="term" value="P:monoatomic ion transport"/>
    <property type="evidence" value="ECO:0007669"/>
    <property type="project" value="UniProtKB-KW"/>
</dbReference>
<keyword evidence="15" id="KW-1185">Reference proteome</keyword>
<keyword evidence="10" id="KW-0406">Ion transport</keyword>
<feature type="transmembrane region" description="Helical" evidence="13">
    <location>
        <begin position="423"/>
        <end position="442"/>
    </location>
</feature>
<name>A0A9X5GRE1_9FIRM</name>
<dbReference type="PIRSF" id="PIRSF006603">
    <property type="entry name" value="DinF"/>
    <property type="match status" value="1"/>
</dbReference>
<comment type="subcellular location">
    <subcellularLocation>
        <location evidence="2">Cell membrane</location>
        <topology evidence="2">Multi-pass membrane protein</topology>
    </subcellularLocation>
</comment>
<dbReference type="GO" id="GO:0005886">
    <property type="term" value="C:plasma membrane"/>
    <property type="evidence" value="ECO:0007669"/>
    <property type="project" value="UniProtKB-SubCell"/>
</dbReference>
<accession>A0A9X5GRE1</accession>
<reference evidence="14" key="1">
    <citation type="submission" date="2018-09" db="EMBL/GenBank/DDBJ databases">
        <title>Murine metabolic-syndrome-specific gut microbial biobank.</title>
        <authorList>
            <person name="Liu C."/>
        </authorList>
    </citation>
    <scope>NUCLEOTIDE SEQUENCE</scope>
    <source>
        <strain evidence="14">D42-62</strain>
    </source>
</reference>
<comment type="caution">
    <text evidence="14">The sequence shown here is derived from an EMBL/GenBank/DDBJ whole genome shotgun (WGS) entry which is preliminary data.</text>
</comment>
<evidence type="ECO:0000256" key="11">
    <source>
        <dbReference type="ARBA" id="ARBA00023136"/>
    </source>
</evidence>
<evidence type="ECO:0000256" key="9">
    <source>
        <dbReference type="ARBA" id="ARBA00022989"/>
    </source>
</evidence>
<dbReference type="InterPro" id="IPR048279">
    <property type="entry name" value="MdtK-like"/>
</dbReference>
<keyword evidence="7" id="KW-1003">Cell membrane</keyword>
<dbReference type="Proteomes" id="UP001154420">
    <property type="component" value="Unassembled WGS sequence"/>
</dbReference>
<feature type="transmembrane region" description="Helical" evidence="13">
    <location>
        <begin position="102"/>
        <end position="121"/>
    </location>
</feature>
<evidence type="ECO:0000313" key="14">
    <source>
        <dbReference type="EMBL" id="NBJ93143.1"/>
    </source>
</evidence>
<feature type="transmembrane region" description="Helical" evidence="13">
    <location>
        <begin position="397"/>
        <end position="417"/>
    </location>
</feature>
<keyword evidence="11 13" id="KW-0472">Membrane</keyword>
<evidence type="ECO:0000256" key="10">
    <source>
        <dbReference type="ARBA" id="ARBA00023065"/>
    </source>
</evidence>
<evidence type="ECO:0000256" key="3">
    <source>
        <dbReference type="ARBA" id="ARBA00010199"/>
    </source>
</evidence>
<comment type="similarity">
    <text evidence="3">Belongs to the multi antimicrobial extrusion (MATE) (TC 2.A.66.1) family.</text>
</comment>
<dbReference type="OrthoDB" id="1995943at2"/>
<dbReference type="PANTHER" id="PTHR43298">
    <property type="entry name" value="MULTIDRUG RESISTANCE PROTEIN NORM-RELATED"/>
    <property type="match status" value="1"/>
</dbReference>
<evidence type="ECO:0000256" key="6">
    <source>
        <dbReference type="ARBA" id="ARBA00022449"/>
    </source>
</evidence>
<organism evidence="14 15">
    <name type="scientific">Parablautia muri</name>
    <dbReference type="NCBI Taxonomy" id="2320879"/>
    <lineage>
        <taxon>Bacteria</taxon>
        <taxon>Bacillati</taxon>
        <taxon>Bacillota</taxon>
        <taxon>Clostridia</taxon>
        <taxon>Lachnospirales</taxon>
        <taxon>Lachnospiraceae</taxon>
        <taxon>Parablautia</taxon>
    </lineage>
</organism>
<dbReference type="Pfam" id="PF01554">
    <property type="entry name" value="MatE"/>
    <property type="match status" value="2"/>
</dbReference>
<evidence type="ECO:0000256" key="7">
    <source>
        <dbReference type="ARBA" id="ARBA00022475"/>
    </source>
</evidence>
<evidence type="ECO:0000256" key="13">
    <source>
        <dbReference type="SAM" id="Phobius"/>
    </source>
</evidence>
<dbReference type="EMBL" id="QZDT01000016">
    <property type="protein sequence ID" value="NBJ93143.1"/>
    <property type="molecule type" value="Genomic_DNA"/>
</dbReference>
<dbReference type="PANTHER" id="PTHR43298:SF2">
    <property type="entry name" value="FMN_FAD EXPORTER YEEO-RELATED"/>
    <property type="match status" value="1"/>
</dbReference>
<proteinExistence type="inferred from homology"/>
<dbReference type="InterPro" id="IPR002528">
    <property type="entry name" value="MATE_fam"/>
</dbReference>
<feature type="transmembrane region" description="Helical" evidence="13">
    <location>
        <begin position="364"/>
        <end position="385"/>
    </location>
</feature>
<evidence type="ECO:0000256" key="1">
    <source>
        <dbReference type="ARBA" id="ARBA00003408"/>
    </source>
</evidence>
<feature type="transmembrane region" description="Helical" evidence="13">
    <location>
        <begin position="20"/>
        <end position="41"/>
    </location>
</feature>
<keyword evidence="5" id="KW-0813">Transport</keyword>
<sequence>MADTIMQKENRMGTEKMSKLIIATGIPLMLSLLINSLYNFIDSVFVSRVSEDALTALSLSAPVQVLVSSLGLGNAVGLNAVISRALGEKKPDKVRKAADASIFIALCSWVIIVLICLIFVKPYFAWQSGGNEIIAAYGRDYLMICMLFSIGQMGQWVFDRFVIASGKSHLFLFTLSAASITNLILDPIFIFGLFGIPRMEAKGAAVATIIGQIVGAIAGILINKRWNKEIEFSFHLHQDKESILEILKVGIPSTLVQVLTSFVSIVMNSILLAFSTTAVAVYGVCARIQNIATVGVHGIDNGLIPIVAYNYGAGKKKRIEESIRWTLIYSVLLYLVFFVGLELIPKIVLGIFDASDYMLTIGIPALRILAVAYFASIPNLVFAAALQGLSLGTKSMYLTMARQAILPVLFALGLRGFGNLNLIWIAFILAELVGMPLAVFLWRGAYKRYCS</sequence>
<dbReference type="GO" id="GO:0015297">
    <property type="term" value="F:antiporter activity"/>
    <property type="evidence" value="ECO:0007669"/>
    <property type="project" value="UniProtKB-KW"/>
</dbReference>
<dbReference type="RefSeq" id="WP_160560224.1">
    <property type="nucleotide sequence ID" value="NZ_QZDT01000016.1"/>
</dbReference>
<feature type="transmembrane region" description="Helical" evidence="13">
    <location>
        <begin position="141"/>
        <end position="158"/>
    </location>
</feature>
<protein>
    <recommendedName>
        <fullName evidence="4">Probable multidrug resistance protein NorM</fullName>
    </recommendedName>
    <alternativeName>
        <fullName evidence="12">Multidrug-efflux transporter</fullName>
    </alternativeName>
</protein>
<dbReference type="InterPro" id="IPR050222">
    <property type="entry name" value="MATE_MdtK"/>
</dbReference>
<feature type="transmembrane region" description="Helical" evidence="13">
    <location>
        <begin position="203"/>
        <end position="222"/>
    </location>
</feature>
<evidence type="ECO:0000256" key="2">
    <source>
        <dbReference type="ARBA" id="ARBA00004651"/>
    </source>
</evidence>
<gene>
    <name evidence="14" type="ORF">D5281_11185</name>
</gene>
<evidence type="ECO:0000313" key="15">
    <source>
        <dbReference type="Proteomes" id="UP001154420"/>
    </source>
</evidence>
<evidence type="ECO:0000256" key="12">
    <source>
        <dbReference type="ARBA" id="ARBA00031636"/>
    </source>
</evidence>
<feature type="transmembrane region" description="Helical" evidence="13">
    <location>
        <begin position="265"/>
        <end position="285"/>
    </location>
</feature>
<keyword evidence="9 13" id="KW-1133">Transmembrane helix</keyword>
<dbReference type="GO" id="GO:0042910">
    <property type="term" value="F:xenobiotic transmembrane transporter activity"/>
    <property type="evidence" value="ECO:0007669"/>
    <property type="project" value="InterPro"/>
</dbReference>
<dbReference type="AlphaFoldDB" id="A0A9X5GRE1"/>
<feature type="transmembrane region" description="Helical" evidence="13">
    <location>
        <begin position="61"/>
        <end position="82"/>
    </location>
</feature>
<dbReference type="NCBIfam" id="TIGR00797">
    <property type="entry name" value="matE"/>
    <property type="match status" value="1"/>
</dbReference>
<evidence type="ECO:0000256" key="5">
    <source>
        <dbReference type="ARBA" id="ARBA00022448"/>
    </source>
</evidence>
<feature type="transmembrane region" description="Helical" evidence="13">
    <location>
        <begin position="325"/>
        <end position="344"/>
    </location>
</feature>
<evidence type="ECO:0000256" key="4">
    <source>
        <dbReference type="ARBA" id="ARBA00020268"/>
    </source>
</evidence>
<evidence type="ECO:0000256" key="8">
    <source>
        <dbReference type="ARBA" id="ARBA00022692"/>
    </source>
</evidence>
<comment type="function">
    <text evidence="1">Multidrug efflux pump.</text>
</comment>
<feature type="transmembrane region" description="Helical" evidence="13">
    <location>
        <begin position="170"/>
        <end position="197"/>
    </location>
</feature>
<keyword evidence="8 13" id="KW-0812">Transmembrane</keyword>